<evidence type="ECO:0000313" key="2">
    <source>
        <dbReference type="Proteomes" id="UP000663827"/>
    </source>
</evidence>
<dbReference type="AlphaFoldDB" id="A0A8H3E064"/>
<reference evidence="1" key="1">
    <citation type="submission" date="2021-01" db="EMBL/GenBank/DDBJ databases">
        <authorList>
            <person name="Kaushik A."/>
        </authorList>
    </citation>
    <scope>NUCLEOTIDE SEQUENCE</scope>
    <source>
        <strain evidence="1">AG5</strain>
    </source>
</reference>
<protein>
    <submittedName>
        <fullName evidence="1">Uncharacterized protein</fullName>
    </submittedName>
</protein>
<proteinExistence type="predicted"/>
<name>A0A8H3E064_9AGAM</name>
<gene>
    <name evidence="1" type="ORF">RDB_LOCUS63853</name>
</gene>
<dbReference type="Proteomes" id="UP000663827">
    <property type="component" value="Unassembled WGS sequence"/>
</dbReference>
<dbReference type="Pfam" id="PF11951">
    <property type="entry name" value="Fungal_trans_2"/>
    <property type="match status" value="1"/>
</dbReference>
<comment type="caution">
    <text evidence="1">The sequence shown here is derived from an EMBL/GenBank/DDBJ whole genome shotgun (WGS) entry which is preliminary data.</text>
</comment>
<evidence type="ECO:0000313" key="1">
    <source>
        <dbReference type="EMBL" id="CAE7130633.1"/>
    </source>
</evidence>
<accession>A0A8H3E064</accession>
<sequence length="605" mass="67930">MLYGSVSKYVNRIDEAGFSHASCGTSNPTRNCHKIPDLTGGNGCSHQGSFTSTSSAIQLRQDHPVPPVASYLTPNFISNQDSALMNESWLASNCSTGSTWLATDKEWEDSWSSRGAASLYSQNHSTSSSDHYFNELSQQTRANIYPDFPSGYEAADTVEPMEFSDGFHRIPLERPASNSQMTSAQASLFQALLSLGNPVPNDSSQTFYSPFQIRSDPSHPQTRPIDLRGNADCGSLEEDEDPEHIQTIICGQLVLDRSVESNSLPFALQSYAVWMRRSLFDPSRAAPKARDYIIRHFAESKQSRFRTILIANIFRTIVTKPTFDLSYLPKLSALQSTIQETLTDATRRKINPSRDIQIRESVRALEHTLELFAVARYAPLHVCLQLMREAAPVFRFACPEPMDRLVHLPGILMHPSANMRHYPVMDVYFSIITGLPTNLQYNTSLRSPVDTSVLYIENHLGLTWLYGQPDRITLILARTNSLYQEFGASVTAEIIQEIERDIRSFKVISGNSPEPSLIVMRLIVQECWRQVAYIYLYMTLCDADALDARVQTAQQKLMRLISDAKPAQALDMHLAPCLGIAGVVTHQPTERELYSYIRRALEENG</sequence>
<organism evidence="1 2">
    <name type="scientific">Rhizoctonia solani</name>
    <dbReference type="NCBI Taxonomy" id="456999"/>
    <lineage>
        <taxon>Eukaryota</taxon>
        <taxon>Fungi</taxon>
        <taxon>Dikarya</taxon>
        <taxon>Basidiomycota</taxon>
        <taxon>Agaricomycotina</taxon>
        <taxon>Agaricomycetes</taxon>
        <taxon>Cantharellales</taxon>
        <taxon>Ceratobasidiaceae</taxon>
        <taxon>Rhizoctonia</taxon>
    </lineage>
</organism>
<dbReference type="InterPro" id="IPR021858">
    <property type="entry name" value="Fun_TF"/>
</dbReference>
<dbReference type="EMBL" id="CAJNJQ010001280">
    <property type="protein sequence ID" value="CAE7130633.1"/>
    <property type="molecule type" value="Genomic_DNA"/>
</dbReference>